<gene>
    <name evidence="5" type="ORF">GCM10023217_29280</name>
</gene>
<dbReference type="SMART" id="SM00850">
    <property type="entry name" value="LytTR"/>
    <property type="match status" value="1"/>
</dbReference>
<dbReference type="PROSITE" id="PS50930">
    <property type="entry name" value="HTH_LYTTR"/>
    <property type="match status" value="1"/>
</dbReference>
<evidence type="ECO:0000259" key="4">
    <source>
        <dbReference type="PROSITE" id="PS50930"/>
    </source>
</evidence>
<dbReference type="InterPro" id="IPR007492">
    <property type="entry name" value="LytTR_DNA-bd_dom"/>
</dbReference>
<dbReference type="SUPFAM" id="SSF52172">
    <property type="entry name" value="CheY-like"/>
    <property type="match status" value="1"/>
</dbReference>
<dbReference type="RefSeq" id="WP_345314065.1">
    <property type="nucleotide sequence ID" value="NZ_BAABIE010000015.1"/>
</dbReference>
<comment type="caution">
    <text evidence="5">The sequence shown here is derived from an EMBL/GenBank/DDBJ whole genome shotgun (WGS) entry which is preliminary data.</text>
</comment>
<feature type="domain" description="Response regulatory" evidence="3">
    <location>
        <begin position="5"/>
        <end position="119"/>
    </location>
</feature>
<dbReference type="PROSITE" id="PS50110">
    <property type="entry name" value="RESPONSE_REGULATORY"/>
    <property type="match status" value="1"/>
</dbReference>
<dbReference type="Pfam" id="PF04397">
    <property type="entry name" value="LytTR"/>
    <property type="match status" value="1"/>
</dbReference>
<feature type="modified residue" description="4-aspartylphosphate" evidence="1">
    <location>
        <position position="56"/>
    </location>
</feature>
<dbReference type="Gene3D" id="2.40.50.1020">
    <property type="entry name" value="LytTr DNA-binding domain"/>
    <property type="match status" value="1"/>
</dbReference>
<dbReference type="Proteomes" id="UP001500822">
    <property type="component" value="Unassembled WGS sequence"/>
</dbReference>
<organism evidence="5 6">
    <name type="scientific">Gordonia alkaliphila</name>
    <dbReference type="NCBI Taxonomy" id="1053547"/>
    <lineage>
        <taxon>Bacteria</taxon>
        <taxon>Bacillati</taxon>
        <taxon>Actinomycetota</taxon>
        <taxon>Actinomycetes</taxon>
        <taxon>Mycobacteriales</taxon>
        <taxon>Gordoniaceae</taxon>
        <taxon>Gordonia</taxon>
    </lineage>
</organism>
<dbReference type="Gene3D" id="3.40.50.2300">
    <property type="match status" value="1"/>
</dbReference>
<keyword evidence="5" id="KW-0238">DNA-binding</keyword>
<dbReference type="Pfam" id="PF00072">
    <property type="entry name" value="Response_reg"/>
    <property type="match status" value="1"/>
</dbReference>
<reference evidence="6" key="1">
    <citation type="journal article" date="2019" name="Int. J. Syst. Evol. Microbiol.">
        <title>The Global Catalogue of Microorganisms (GCM) 10K type strain sequencing project: providing services to taxonomists for standard genome sequencing and annotation.</title>
        <authorList>
            <consortium name="The Broad Institute Genomics Platform"/>
            <consortium name="The Broad Institute Genome Sequencing Center for Infectious Disease"/>
            <person name="Wu L."/>
            <person name="Ma J."/>
        </authorList>
    </citation>
    <scope>NUCLEOTIDE SEQUENCE [LARGE SCALE GENOMIC DNA]</scope>
    <source>
        <strain evidence="6">JCM 18077</strain>
    </source>
</reference>
<evidence type="ECO:0000256" key="2">
    <source>
        <dbReference type="SAM" id="MobiDB-lite"/>
    </source>
</evidence>
<evidence type="ECO:0000313" key="5">
    <source>
        <dbReference type="EMBL" id="GAA4755688.1"/>
    </source>
</evidence>
<keyword evidence="1" id="KW-0597">Phosphoprotein</keyword>
<evidence type="ECO:0000256" key="1">
    <source>
        <dbReference type="PROSITE-ProRule" id="PRU00169"/>
    </source>
</evidence>
<feature type="region of interest" description="Disordered" evidence="2">
    <location>
        <begin position="126"/>
        <end position="159"/>
    </location>
</feature>
<name>A0ABP8ZG89_9ACTN</name>
<evidence type="ECO:0000259" key="3">
    <source>
        <dbReference type="PROSITE" id="PS50110"/>
    </source>
</evidence>
<feature type="domain" description="HTH LytTR-type" evidence="4">
    <location>
        <begin position="161"/>
        <end position="269"/>
    </location>
</feature>
<dbReference type="PANTHER" id="PTHR37299">
    <property type="entry name" value="TRANSCRIPTIONAL REGULATOR-RELATED"/>
    <property type="match status" value="1"/>
</dbReference>
<dbReference type="EMBL" id="BAABIE010000015">
    <property type="protein sequence ID" value="GAA4755688.1"/>
    <property type="molecule type" value="Genomic_DNA"/>
</dbReference>
<dbReference type="InterPro" id="IPR001789">
    <property type="entry name" value="Sig_transdc_resp-reg_receiver"/>
</dbReference>
<accession>A0ABP8ZG89</accession>
<dbReference type="InterPro" id="IPR046947">
    <property type="entry name" value="LytR-like"/>
</dbReference>
<evidence type="ECO:0000313" key="6">
    <source>
        <dbReference type="Proteomes" id="UP001500822"/>
    </source>
</evidence>
<dbReference type="SMART" id="SM00448">
    <property type="entry name" value="REC"/>
    <property type="match status" value="1"/>
</dbReference>
<protein>
    <submittedName>
        <fullName evidence="5">LytTR family DNA-binding domain-containing protein</fullName>
    </submittedName>
</protein>
<dbReference type="PANTHER" id="PTHR37299:SF1">
    <property type="entry name" value="STAGE 0 SPORULATION PROTEIN A HOMOLOG"/>
    <property type="match status" value="1"/>
</dbReference>
<dbReference type="InterPro" id="IPR011006">
    <property type="entry name" value="CheY-like_superfamily"/>
</dbReference>
<sequence length="288" mass="30809">MTALRVLAVDDEAPALDELAYLLGEHPAVGEVVRASDATEALRLLSERSVAAAFLDISMPGLSGMELAAVLARYAQPPALVFVTAHSDRAVAAFDVGAVDYLLKPVRAERLSQAIERVLAVRGEQSASAYDDSDGELPGTMPATADSTDEPDTGVATGDVIPVERGGVTSLIPRESVAWVEAVGDYARLHTATGDYLVRVTLATLESHWARSGFARVHRSYLVSLPMVSGLRSVGTATKVIVRGIGETPEVELPVSRRQVRDLKDRLVRDPLRSFRTRRGDGAAPDSR</sequence>
<proteinExistence type="predicted"/>
<keyword evidence="6" id="KW-1185">Reference proteome</keyword>
<dbReference type="GO" id="GO:0003677">
    <property type="term" value="F:DNA binding"/>
    <property type="evidence" value="ECO:0007669"/>
    <property type="project" value="UniProtKB-KW"/>
</dbReference>